<comment type="caution">
    <text evidence="1">The sequence shown here is derived from an EMBL/GenBank/DDBJ whole genome shotgun (WGS) entry which is preliminary data.</text>
</comment>
<keyword evidence="1" id="KW-0808">Transferase</keyword>
<dbReference type="InterPro" id="IPR029063">
    <property type="entry name" value="SAM-dependent_MTases_sf"/>
</dbReference>
<name>A0ABT3LAH5_9CYAN</name>
<sequence length="222" mass="26080">MSIQISIPMNQSNNDMSFLKILDSVNQYYTDKIVTYGATARGVDWNSEESQILRFKQLLKVCNHDDNFSLIDYGCGYGALLSFIISENYRCKYFGYDICDSMIKSAKLLYENSRNAFFFNEKSSLQIADFSLASGVFNVKQEINVQDWENYIFKTLKELSLLSIRGFAFNMLTQYSDFDKMRSYLYYADPCFFFDFCKKHFSKNVALLHDYDLYEFTIIVRK</sequence>
<dbReference type="GO" id="GO:0032259">
    <property type="term" value="P:methylation"/>
    <property type="evidence" value="ECO:0007669"/>
    <property type="project" value="UniProtKB-KW"/>
</dbReference>
<organism evidence="1 2">
    <name type="scientific">Spirulina subsalsa FACHB-351</name>
    <dbReference type="NCBI Taxonomy" id="234711"/>
    <lineage>
        <taxon>Bacteria</taxon>
        <taxon>Bacillati</taxon>
        <taxon>Cyanobacteriota</taxon>
        <taxon>Cyanophyceae</taxon>
        <taxon>Spirulinales</taxon>
        <taxon>Spirulinaceae</taxon>
        <taxon>Spirulina</taxon>
    </lineage>
</organism>
<dbReference type="SUPFAM" id="SSF53335">
    <property type="entry name" value="S-adenosyl-L-methionine-dependent methyltransferases"/>
    <property type="match status" value="1"/>
</dbReference>
<dbReference type="EMBL" id="JAIHOM010000144">
    <property type="protein sequence ID" value="MCW6038513.1"/>
    <property type="molecule type" value="Genomic_DNA"/>
</dbReference>
<dbReference type="RefSeq" id="WP_265266422.1">
    <property type="nucleotide sequence ID" value="NZ_JAIHOM010000144.1"/>
</dbReference>
<keyword evidence="2" id="KW-1185">Reference proteome</keyword>
<proteinExistence type="predicted"/>
<reference evidence="1 2" key="1">
    <citation type="submission" date="2021-08" db="EMBL/GenBank/DDBJ databases">
        <title>Draft genome sequence of Spirulina subsalsa with high tolerance to salinity and hype-accumulation of phycocyanin.</title>
        <authorList>
            <person name="Pei H."/>
            <person name="Jiang L."/>
        </authorList>
    </citation>
    <scope>NUCLEOTIDE SEQUENCE [LARGE SCALE GENOMIC DNA]</scope>
    <source>
        <strain evidence="1 2">FACHB-351</strain>
    </source>
</reference>
<evidence type="ECO:0000313" key="1">
    <source>
        <dbReference type="EMBL" id="MCW6038513.1"/>
    </source>
</evidence>
<evidence type="ECO:0000313" key="2">
    <source>
        <dbReference type="Proteomes" id="UP001526426"/>
    </source>
</evidence>
<gene>
    <name evidence="1" type="ORF">K4A83_19870</name>
</gene>
<dbReference type="Proteomes" id="UP001526426">
    <property type="component" value="Unassembled WGS sequence"/>
</dbReference>
<dbReference type="Gene3D" id="3.40.50.150">
    <property type="entry name" value="Vaccinia Virus protein VP39"/>
    <property type="match status" value="1"/>
</dbReference>
<accession>A0ABT3LAH5</accession>
<keyword evidence="1" id="KW-0489">Methyltransferase</keyword>
<dbReference type="GO" id="GO:0008168">
    <property type="term" value="F:methyltransferase activity"/>
    <property type="evidence" value="ECO:0007669"/>
    <property type="project" value="UniProtKB-KW"/>
</dbReference>
<protein>
    <submittedName>
        <fullName evidence="1">Class I SAM-dependent methyltransferase</fullName>
    </submittedName>
</protein>